<organism evidence="8 9">
    <name type="scientific">Legionella parisiensis</name>
    <dbReference type="NCBI Taxonomy" id="45071"/>
    <lineage>
        <taxon>Bacteria</taxon>
        <taxon>Pseudomonadati</taxon>
        <taxon>Pseudomonadota</taxon>
        <taxon>Gammaproteobacteria</taxon>
        <taxon>Legionellales</taxon>
        <taxon>Legionellaceae</taxon>
        <taxon>Legionella</taxon>
    </lineage>
</organism>
<dbReference type="GO" id="GO:0006508">
    <property type="term" value="P:proteolysis"/>
    <property type="evidence" value="ECO:0007669"/>
    <property type="project" value="UniProtKB-KW"/>
</dbReference>
<keyword evidence="4 5" id="KW-0788">Thiol protease</keyword>
<reference evidence="8 9" key="1">
    <citation type="submission" date="2016-02" db="EMBL/GenBank/DDBJ databases">
        <title>Secondary metabolites in Legionella.</title>
        <authorList>
            <person name="Tobias N.J."/>
            <person name="Bode H.B."/>
        </authorList>
    </citation>
    <scope>NUCLEOTIDE SEQUENCE [LARGE SCALE GENOMIC DNA]</scope>
    <source>
        <strain evidence="8 9">DSM 19216</strain>
    </source>
</reference>
<accession>A0A1E5JVK1</accession>
<evidence type="ECO:0000256" key="2">
    <source>
        <dbReference type="ARBA" id="ARBA00022670"/>
    </source>
</evidence>
<comment type="similarity">
    <text evidence="1">Belongs to the peptidase C2 family.</text>
</comment>
<dbReference type="STRING" id="45071.Lpar_1102"/>
<evidence type="ECO:0000256" key="6">
    <source>
        <dbReference type="SAM" id="MobiDB-lite"/>
    </source>
</evidence>
<comment type="caution">
    <text evidence="8">The sequence shown here is derived from an EMBL/GenBank/DDBJ whole genome shotgun (WGS) entry which is preliminary data.</text>
</comment>
<evidence type="ECO:0000259" key="7">
    <source>
        <dbReference type="PROSITE" id="PS50203"/>
    </source>
</evidence>
<dbReference type="PATRIC" id="fig|45071.6.peg.1191"/>
<evidence type="ECO:0000313" key="8">
    <source>
        <dbReference type="EMBL" id="OEH48564.1"/>
    </source>
</evidence>
<dbReference type="InterPro" id="IPR001300">
    <property type="entry name" value="Peptidase_C2_calpain_cat"/>
</dbReference>
<dbReference type="SUPFAM" id="SSF54001">
    <property type="entry name" value="Cysteine proteinases"/>
    <property type="match status" value="1"/>
</dbReference>
<dbReference type="InterPro" id="IPR022684">
    <property type="entry name" value="Calpain_cysteine_protease"/>
</dbReference>
<dbReference type="RefSeq" id="WP_058516991.1">
    <property type="nucleotide sequence ID" value="NZ_CAAAIE010000006.1"/>
</dbReference>
<protein>
    <recommendedName>
        <fullName evidence="7">Calpain catalytic domain-containing protein</fullName>
    </recommendedName>
</protein>
<dbReference type="InterPro" id="IPR038765">
    <property type="entry name" value="Papain-like_cys_pep_sf"/>
</dbReference>
<evidence type="ECO:0000256" key="4">
    <source>
        <dbReference type="ARBA" id="ARBA00022807"/>
    </source>
</evidence>
<feature type="domain" description="Calpain catalytic" evidence="7">
    <location>
        <begin position="37"/>
        <end position="390"/>
    </location>
</feature>
<dbReference type="AlphaFoldDB" id="A0A1E5JVK1"/>
<keyword evidence="3 5" id="KW-0378">Hydrolase</keyword>
<dbReference type="OrthoDB" id="5647824at2"/>
<dbReference type="GO" id="GO:0005737">
    <property type="term" value="C:cytoplasm"/>
    <property type="evidence" value="ECO:0007669"/>
    <property type="project" value="TreeGrafter"/>
</dbReference>
<name>A0A1E5JVK1_9GAMM</name>
<keyword evidence="9" id="KW-1185">Reference proteome</keyword>
<dbReference type="PROSITE" id="PS50203">
    <property type="entry name" value="CALPAIN_CAT"/>
    <property type="match status" value="1"/>
</dbReference>
<feature type="active site" evidence="5">
    <location>
        <position position="310"/>
    </location>
</feature>
<dbReference type="Gene3D" id="3.90.70.10">
    <property type="entry name" value="Cysteine proteinases"/>
    <property type="match status" value="1"/>
</dbReference>
<evidence type="ECO:0000313" key="9">
    <source>
        <dbReference type="Proteomes" id="UP000095229"/>
    </source>
</evidence>
<dbReference type="EMBL" id="LSOG01000011">
    <property type="protein sequence ID" value="OEH48564.1"/>
    <property type="molecule type" value="Genomic_DNA"/>
</dbReference>
<evidence type="ECO:0000256" key="5">
    <source>
        <dbReference type="PROSITE-ProRule" id="PRU00239"/>
    </source>
</evidence>
<dbReference type="PANTHER" id="PTHR10183:SF379">
    <property type="entry name" value="CALPAIN-5"/>
    <property type="match status" value="1"/>
</dbReference>
<dbReference type="PANTHER" id="PTHR10183">
    <property type="entry name" value="CALPAIN"/>
    <property type="match status" value="1"/>
</dbReference>
<evidence type="ECO:0000256" key="3">
    <source>
        <dbReference type="ARBA" id="ARBA00022801"/>
    </source>
</evidence>
<dbReference type="GO" id="GO:0004198">
    <property type="term" value="F:calcium-dependent cysteine-type endopeptidase activity"/>
    <property type="evidence" value="ECO:0007669"/>
    <property type="project" value="InterPro"/>
</dbReference>
<keyword evidence="2 5" id="KW-0645">Protease</keyword>
<feature type="active site" evidence="5">
    <location>
        <position position="47"/>
    </location>
</feature>
<dbReference type="Proteomes" id="UP000095229">
    <property type="component" value="Unassembled WGS sequence"/>
</dbReference>
<dbReference type="Pfam" id="PF00648">
    <property type="entry name" value="Peptidase_C2"/>
    <property type="match status" value="1"/>
</dbReference>
<feature type="active site" evidence="5">
    <location>
        <position position="332"/>
    </location>
</feature>
<sequence length="411" mass="46220">MAQTKHIKDPTGKFGGKQVTHKTDTTPLFPDKLEVRQIVQGGQSGDCYLLSAINSILALPGGENFIRQRMVEKDGEIHVLLFDNSYKPHWIAIDKSLPTLSGVLSSGATWVRYLEKAYTAFHTGDYNQTLKSGKSTQALQTFIGRPPDSLPLPYQSRNTLANLYTKSIAGCSGQDIYTLIFLLRPTNPATMQNMVKHVFNGEGALLADWWAWVKPHKKDWEKLLKSHPLTIEAFETHLNKMEQSNPETCPKEAMRAVVAWMNTNKILPSRKSYGYEEELLFSELKNAIENDQPVVADPKNTPSKGIIPEHTYAIVGVRENPETGKKFVVLRNPFSENRSLISHFFLSGGRHTSEHIDPKTGESKLKFSTTKSSTFEMELRDFTESFAYVDKGTSLRNADFIPEQNETPTPT</sequence>
<evidence type="ECO:0000256" key="1">
    <source>
        <dbReference type="ARBA" id="ARBA00007623"/>
    </source>
</evidence>
<proteinExistence type="inferred from homology"/>
<feature type="region of interest" description="Disordered" evidence="6">
    <location>
        <begin position="1"/>
        <end position="21"/>
    </location>
</feature>
<feature type="compositionally biased region" description="Basic and acidic residues" evidence="6">
    <location>
        <begin position="1"/>
        <end position="11"/>
    </location>
</feature>
<gene>
    <name evidence="8" type="ORF">lpari_00399</name>
</gene>